<dbReference type="InterPro" id="IPR013783">
    <property type="entry name" value="Ig-like_fold"/>
</dbReference>
<dbReference type="SUPFAM" id="SSF49265">
    <property type="entry name" value="Fibronectin type III"/>
    <property type="match status" value="4"/>
</dbReference>
<feature type="domain" description="Fibronectin type-III" evidence="1">
    <location>
        <begin position="23"/>
        <end position="112"/>
    </location>
</feature>
<dbReference type="SMART" id="SM00060">
    <property type="entry name" value="FN3"/>
    <property type="match status" value="4"/>
</dbReference>
<dbReference type="InterPro" id="IPR036116">
    <property type="entry name" value="FN3_sf"/>
</dbReference>
<evidence type="ECO:0000259" key="1">
    <source>
        <dbReference type="PROSITE" id="PS50853"/>
    </source>
</evidence>
<sequence length="665" mass="70683">PIFIFERCNCKIRFRPSCLTVPGTSQITLAKAINSSSLQFEWSLVTGADRYILVLEEMNSDPLKSFNWTFTSLSEQVSGLSPATRYACYIYTENSAGRGAKSGIRTTVTRKCSTDVALVAVLFYTTASSVQVQWNPVNKVLQYLVVVRDSNNPNSPDIKNISSTSAEFSSLKPCSTYTVEVSSYNIFLVPGEPSIVTYTTSSPCEPTNVKSVAACDSGTLITTWEPSAGALSYSVEAMGNNGEQYKCSSTNDSCAITGVPCGEFLSVWIDGSGAKLTCTSDTLNCSISPLPCGKTLNVTVTYTDGNCSSTSTPVRLRCGSLYNVSVSSFNGTCLSPPSSEVTVQTSENTFNLEVLASGKHSFISFPFLFSSIAGANAASYNVKATSYSHSTTCSSSTSNCTLSDLVCGQDYDIQVSATDGKCSSTVFCSNSSSLVSWTPMSEATGYTVKAKSTKGHLVSCNSTTPSCTLTNLTCSETYVATVTAHGYKLMHPMVFLCVLAPCPPTNVSAVYTCSPNPVAVSWVASGNAKQYTAVALSQQGHKSECTTNQTSCSLDLVCGQDYDIRVSATDGKCTSNYSAPFVQSRALITWMGSPNALGYNVTAIGLGGQIHNCHTNSSSCEVTDLQCGETYSVKVTAYTQTCTGSQSLSHRFRAGGEKNKVLHSV</sequence>
<accession>A0A3B3CRU6</accession>
<dbReference type="Proteomes" id="UP000261560">
    <property type="component" value="Unplaced"/>
</dbReference>
<dbReference type="Gene3D" id="2.60.40.10">
    <property type="entry name" value="Immunoglobulins"/>
    <property type="match status" value="6"/>
</dbReference>
<proteinExistence type="predicted"/>
<dbReference type="PaxDb" id="30732-ENSOMEP00000020316"/>
<dbReference type="CDD" id="cd00063">
    <property type="entry name" value="FN3"/>
    <property type="match status" value="2"/>
</dbReference>
<keyword evidence="3" id="KW-1185">Reference proteome</keyword>
<evidence type="ECO:0000313" key="3">
    <source>
        <dbReference type="Proteomes" id="UP000261560"/>
    </source>
</evidence>
<dbReference type="AlphaFoldDB" id="A0A3B3CRU6"/>
<protein>
    <recommendedName>
        <fullName evidence="1">Fibronectin type-III domain-containing protein</fullName>
    </recommendedName>
</protein>
<organism evidence="2 3">
    <name type="scientific">Oryzias melastigma</name>
    <name type="common">Marine medaka</name>
    <dbReference type="NCBI Taxonomy" id="30732"/>
    <lineage>
        <taxon>Eukaryota</taxon>
        <taxon>Metazoa</taxon>
        <taxon>Chordata</taxon>
        <taxon>Craniata</taxon>
        <taxon>Vertebrata</taxon>
        <taxon>Euteleostomi</taxon>
        <taxon>Actinopterygii</taxon>
        <taxon>Neopterygii</taxon>
        <taxon>Teleostei</taxon>
        <taxon>Neoteleostei</taxon>
        <taxon>Acanthomorphata</taxon>
        <taxon>Ovalentaria</taxon>
        <taxon>Atherinomorphae</taxon>
        <taxon>Beloniformes</taxon>
        <taxon>Adrianichthyidae</taxon>
        <taxon>Oryziinae</taxon>
        <taxon>Oryzias</taxon>
    </lineage>
</organism>
<dbReference type="Pfam" id="PF00041">
    <property type="entry name" value="fn3"/>
    <property type="match status" value="1"/>
</dbReference>
<dbReference type="GeneTree" id="ENSGT00980000198596"/>
<dbReference type="PANTHER" id="PTHR47135:SF3">
    <property type="entry name" value="FIBRONECTIN TYPE-III DOMAIN-CONTAINING PROTEIN"/>
    <property type="match status" value="1"/>
</dbReference>
<dbReference type="PROSITE" id="PS50853">
    <property type="entry name" value="FN3"/>
    <property type="match status" value="2"/>
</dbReference>
<dbReference type="STRING" id="30732.ENSOMEP00000020316"/>
<reference evidence="2" key="2">
    <citation type="submission" date="2025-09" db="UniProtKB">
        <authorList>
            <consortium name="Ensembl"/>
        </authorList>
    </citation>
    <scope>IDENTIFICATION</scope>
</reference>
<dbReference type="PANTHER" id="PTHR47135">
    <property type="entry name" value="FIBRONECTIN TYPE III DOMAIN-CONTAINING PROTEIN 7"/>
    <property type="match status" value="1"/>
</dbReference>
<evidence type="ECO:0000313" key="2">
    <source>
        <dbReference type="Ensembl" id="ENSOMEP00000020316.1"/>
    </source>
</evidence>
<dbReference type="Ensembl" id="ENSOMET00000029773.1">
    <property type="protein sequence ID" value="ENSOMEP00000020316.1"/>
    <property type="gene ID" value="ENSOMEG00000022197.1"/>
</dbReference>
<dbReference type="OMA" id="FERCNCK"/>
<reference evidence="2" key="1">
    <citation type="submission" date="2025-08" db="UniProtKB">
        <authorList>
            <consortium name="Ensembl"/>
        </authorList>
    </citation>
    <scope>IDENTIFICATION</scope>
</reference>
<dbReference type="InterPro" id="IPR003961">
    <property type="entry name" value="FN3_dom"/>
</dbReference>
<feature type="domain" description="Fibronectin type-III" evidence="1">
    <location>
        <begin position="114"/>
        <end position="204"/>
    </location>
</feature>
<name>A0A3B3CRU6_ORYME</name>